<reference evidence="3" key="1">
    <citation type="submission" date="2016-11" db="UniProtKB">
        <authorList>
            <consortium name="WormBaseParasite"/>
        </authorList>
    </citation>
    <scope>IDENTIFICATION</scope>
</reference>
<name>A0A1I8HFM7_9PLAT</name>
<evidence type="ECO:0000313" key="2">
    <source>
        <dbReference type="Proteomes" id="UP000095280"/>
    </source>
</evidence>
<accession>A0A1I8HFM7</accession>
<feature type="region of interest" description="Disordered" evidence="1">
    <location>
        <begin position="16"/>
        <end position="40"/>
    </location>
</feature>
<organism evidence="2 3">
    <name type="scientific">Macrostomum lignano</name>
    <dbReference type="NCBI Taxonomy" id="282301"/>
    <lineage>
        <taxon>Eukaryota</taxon>
        <taxon>Metazoa</taxon>
        <taxon>Spiralia</taxon>
        <taxon>Lophotrochozoa</taxon>
        <taxon>Platyhelminthes</taxon>
        <taxon>Rhabditophora</taxon>
        <taxon>Macrostomorpha</taxon>
        <taxon>Macrostomida</taxon>
        <taxon>Macrostomidae</taxon>
        <taxon>Macrostomum</taxon>
    </lineage>
</organism>
<sequence length="213" mass="22303">EKQQQLLAATLLVNCAQQPSTRRTPASPFPPDPASQPIGETPAAARLGVGFPGADPLLRHQPGGEPPHQRLPLTLLAPAEAGSGLRIAHTLTRYAPGAAERCDSYALLQGGREYWLACPQTGGSGAAACLLLVYAGRQADPELSCVYRCVLLASESPPSAPPPEPFPLQTSLFCGCRLVEPLAQCLPAGRTHAFRLEAPGFRALSLVLNDGAA</sequence>
<evidence type="ECO:0000256" key="1">
    <source>
        <dbReference type="SAM" id="MobiDB-lite"/>
    </source>
</evidence>
<protein>
    <submittedName>
        <fullName evidence="3">NEUR3 protein</fullName>
    </submittedName>
</protein>
<dbReference type="Proteomes" id="UP000095280">
    <property type="component" value="Unplaced"/>
</dbReference>
<proteinExistence type="predicted"/>
<dbReference type="WBParaSite" id="maker-uti_cns_0005989-snap-gene-0.6-mRNA-1">
    <property type="protein sequence ID" value="maker-uti_cns_0005989-snap-gene-0.6-mRNA-1"/>
    <property type="gene ID" value="maker-uti_cns_0005989-snap-gene-0.6"/>
</dbReference>
<dbReference type="AlphaFoldDB" id="A0A1I8HFM7"/>
<evidence type="ECO:0000313" key="3">
    <source>
        <dbReference type="WBParaSite" id="maker-uti_cns_0005989-snap-gene-0.6-mRNA-1"/>
    </source>
</evidence>
<keyword evidence="2" id="KW-1185">Reference proteome</keyword>